<evidence type="ECO:0000256" key="2">
    <source>
        <dbReference type="ARBA" id="ARBA00022692"/>
    </source>
</evidence>
<dbReference type="InterPro" id="IPR005828">
    <property type="entry name" value="MFS_sugar_transport-like"/>
</dbReference>
<evidence type="ECO:0000256" key="3">
    <source>
        <dbReference type="ARBA" id="ARBA00022989"/>
    </source>
</evidence>
<dbReference type="GO" id="GO:0005351">
    <property type="term" value="F:carbohydrate:proton symporter activity"/>
    <property type="evidence" value="ECO:0007669"/>
    <property type="project" value="TreeGrafter"/>
</dbReference>
<keyword evidence="3" id="KW-1133">Transmembrane helix</keyword>
<keyword evidence="6" id="KW-1185">Reference proteome</keyword>
<proteinExistence type="predicted"/>
<dbReference type="InterPro" id="IPR050360">
    <property type="entry name" value="MFS_Sugar_Transporters"/>
</dbReference>
<dbReference type="Proteomes" id="UP000799764">
    <property type="component" value="Unassembled WGS sequence"/>
</dbReference>
<protein>
    <submittedName>
        <fullName evidence="5">Uncharacterized protein</fullName>
    </submittedName>
</protein>
<dbReference type="PANTHER" id="PTHR48022:SF91">
    <property type="entry name" value="MAJOR FACILITATOR SUPERFAMILY (MFS) PROFILE DOMAIN-CONTAINING PROTEIN-RELATED"/>
    <property type="match status" value="1"/>
</dbReference>
<comment type="subcellular location">
    <subcellularLocation>
        <location evidence="1">Membrane</location>
        <topology evidence="1">Multi-pass membrane protein</topology>
    </subcellularLocation>
</comment>
<dbReference type="GO" id="GO:0016020">
    <property type="term" value="C:membrane"/>
    <property type="evidence" value="ECO:0007669"/>
    <property type="project" value="UniProtKB-SubCell"/>
</dbReference>
<evidence type="ECO:0000313" key="6">
    <source>
        <dbReference type="Proteomes" id="UP000799764"/>
    </source>
</evidence>
<gene>
    <name evidence="5" type="ORF">P171DRAFT_474104</name>
</gene>
<name>A0A9P4PCW6_9PLEO</name>
<evidence type="ECO:0000256" key="1">
    <source>
        <dbReference type="ARBA" id="ARBA00004141"/>
    </source>
</evidence>
<dbReference type="OrthoDB" id="3815067at2759"/>
<comment type="caution">
    <text evidence="5">The sequence shown here is derived from an EMBL/GenBank/DDBJ whole genome shotgun (WGS) entry which is preliminary data.</text>
</comment>
<evidence type="ECO:0000313" key="5">
    <source>
        <dbReference type="EMBL" id="KAF2442704.1"/>
    </source>
</evidence>
<organism evidence="5 6">
    <name type="scientific">Karstenula rhodostoma CBS 690.94</name>
    <dbReference type="NCBI Taxonomy" id="1392251"/>
    <lineage>
        <taxon>Eukaryota</taxon>
        <taxon>Fungi</taxon>
        <taxon>Dikarya</taxon>
        <taxon>Ascomycota</taxon>
        <taxon>Pezizomycotina</taxon>
        <taxon>Dothideomycetes</taxon>
        <taxon>Pleosporomycetidae</taxon>
        <taxon>Pleosporales</taxon>
        <taxon>Massarineae</taxon>
        <taxon>Didymosphaeriaceae</taxon>
        <taxon>Karstenula</taxon>
    </lineage>
</organism>
<keyword evidence="2" id="KW-0812">Transmembrane</keyword>
<dbReference type="PANTHER" id="PTHR48022">
    <property type="entry name" value="PLASTIDIC GLUCOSE TRANSPORTER 4"/>
    <property type="match status" value="1"/>
</dbReference>
<evidence type="ECO:0000256" key="4">
    <source>
        <dbReference type="ARBA" id="ARBA00023136"/>
    </source>
</evidence>
<dbReference type="InterPro" id="IPR036259">
    <property type="entry name" value="MFS_trans_sf"/>
</dbReference>
<dbReference type="AlphaFoldDB" id="A0A9P4PCW6"/>
<accession>A0A9P4PCW6</accession>
<keyword evidence="4" id="KW-0472">Membrane</keyword>
<dbReference type="Gene3D" id="1.20.1250.20">
    <property type="entry name" value="MFS general substrate transporter like domains"/>
    <property type="match status" value="1"/>
</dbReference>
<dbReference type="EMBL" id="MU001503">
    <property type="protein sequence ID" value="KAF2442704.1"/>
    <property type="molecule type" value="Genomic_DNA"/>
</dbReference>
<reference evidence="5" key="1">
    <citation type="journal article" date="2020" name="Stud. Mycol.">
        <title>101 Dothideomycetes genomes: a test case for predicting lifestyles and emergence of pathogens.</title>
        <authorList>
            <person name="Haridas S."/>
            <person name="Albert R."/>
            <person name="Binder M."/>
            <person name="Bloem J."/>
            <person name="Labutti K."/>
            <person name="Salamov A."/>
            <person name="Andreopoulos B."/>
            <person name="Baker S."/>
            <person name="Barry K."/>
            <person name="Bills G."/>
            <person name="Bluhm B."/>
            <person name="Cannon C."/>
            <person name="Castanera R."/>
            <person name="Culley D."/>
            <person name="Daum C."/>
            <person name="Ezra D."/>
            <person name="Gonzalez J."/>
            <person name="Henrissat B."/>
            <person name="Kuo A."/>
            <person name="Liang C."/>
            <person name="Lipzen A."/>
            <person name="Lutzoni F."/>
            <person name="Magnuson J."/>
            <person name="Mondo S."/>
            <person name="Nolan M."/>
            <person name="Ohm R."/>
            <person name="Pangilinan J."/>
            <person name="Park H.-J."/>
            <person name="Ramirez L."/>
            <person name="Alfaro M."/>
            <person name="Sun H."/>
            <person name="Tritt A."/>
            <person name="Yoshinaga Y."/>
            <person name="Zwiers L.-H."/>
            <person name="Turgeon B."/>
            <person name="Goodwin S."/>
            <person name="Spatafora J."/>
            <person name="Crous P."/>
            <person name="Grigoriev I."/>
        </authorList>
    </citation>
    <scope>NUCLEOTIDE SEQUENCE</scope>
    <source>
        <strain evidence="5">CBS 690.94</strain>
    </source>
</reference>
<sequence>MRDTIRSHCLARRGFVFGYDTGQISGFLAMPDFVRRFGQRHINGETPEYYFSNARSGLIINSIRYVLGTISKAQPSSSALGWRWHRLQYYLCLLLHFRIRGNLGPDDMDNPRRTLPSRYRAKAIALSTASNWLWNFLLAFFTPFITSAIDSRYSCVFAGCNVLAGFTTLSNCPRDYFFVIEGQGHTLEEIDTMYLLGVKPWESAKWVMPDRDELDAKTRRALEETNPTNPDITAAAQRKSNGVDGSEKMAKKEMEVYMVLSHCGGRCGNTRSRPVTGRGYL</sequence>
<dbReference type="Pfam" id="PF00083">
    <property type="entry name" value="Sugar_tr"/>
    <property type="match status" value="2"/>
</dbReference>